<gene>
    <name evidence="1" type="ORF">NSK_006140</name>
</gene>
<evidence type="ECO:0000313" key="1">
    <source>
        <dbReference type="EMBL" id="TFJ82538.1"/>
    </source>
</evidence>
<name>A0A4D9D1L1_9STRA</name>
<sequence>EDAFIQLIEGLYPGNSDIDKSSREALR</sequence>
<keyword evidence="2" id="KW-1185">Reference proteome</keyword>
<dbReference type="AlphaFoldDB" id="A0A4D9D1L1"/>
<reference evidence="1 2" key="1">
    <citation type="submission" date="2019-01" db="EMBL/GenBank/DDBJ databases">
        <title>Nuclear Genome Assembly of the Microalgal Biofuel strain Nannochloropsis salina CCMP1776.</title>
        <authorList>
            <person name="Hovde B."/>
        </authorList>
    </citation>
    <scope>NUCLEOTIDE SEQUENCE [LARGE SCALE GENOMIC DNA]</scope>
    <source>
        <strain evidence="1 2">CCMP1776</strain>
    </source>
</reference>
<protein>
    <submittedName>
        <fullName evidence="1">Uncharacterized protein</fullName>
    </submittedName>
</protein>
<organism evidence="1 2">
    <name type="scientific">Nannochloropsis salina CCMP1776</name>
    <dbReference type="NCBI Taxonomy" id="1027361"/>
    <lineage>
        <taxon>Eukaryota</taxon>
        <taxon>Sar</taxon>
        <taxon>Stramenopiles</taxon>
        <taxon>Ochrophyta</taxon>
        <taxon>Eustigmatophyceae</taxon>
        <taxon>Eustigmatales</taxon>
        <taxon>Monodopsidaceae</taxon>
        <taxon>Microchloropsis</taxon>
        <taxon>Microchloropsis salina</taxon>
    </lineage>
</organism>
<proteinExistence type="predicted"/>
<feature type="non-terminal residue" evidence="1">
    <location>
        <position position="1"/>
    </location>
</feature>
<comment type="caution">
    <text evidence="1">The sequence shown here is derived from an EMBL/GenBank/DDBJ whole genome shotgun (WGS) entry which is preliminary data.</text>
</comment>
<accession>A0A4D9D1L1</accession>
<dbReference type="Proteomes" id="UP000355283">
    <property type="component" value="Unassembled WGS sequence"/>
</dbReference>
<dbReference type="EMBL" id="SDOX01000098">
    <property type="protein sequence ID" value="TFJ82538.1"/>
    <property type="molecule type" value="Genomic_DNA"/>
</dbReference>
<evidence type="ECO:0000313" key="2">
    <source>
        <dbReference type="Proteomes" id="UP000355283"/>
    </source>
</evidence>